<dbReference type="AlphaFoldDB" id="A0AAV7NFU7"/>
<feature type="coiled-coil region" evidence="1">
    <location>
        <begin position="108"/>
        <end position="136"/>
    </location>
</feature>
<dbReference type="EMBL" id="JANPWB010000012">
    <property type="protein sequence ID" value="KAJ1114942.1"/>
    <property type="molecule type" value="Genomic_DNA"/>
</dbReference>
<reference evidence="2" key="1">
    <citation type="journal article" date="2022" name="bioRxiv">
        <title>Sequencing and chromosome-scale assembly of the giantPleurodeles waltlgenome.</title>
        <authorList>
            <person name="Brown T."/>
            <person name="Elewa A."/>
            <person name="Iarovenko S."/>
            <person name="Subramanian E."/>
            <person name="Araus A.J."/>
            <person name="Petzold A."/>
            <person name="Susuki M."/>
            <person name="Suzuki K.-i.T."/>
            <person name="Hayashi T."/>
            <person name="Toyoda A."/>
            <person name="Oliveira C."/>
            <person name="Osipova E."/>
            <person name="Leigh N.D."/>
            <person name="Simon A."/>
            <person name="Yun M.H."/>
        </authorList>
    </citation>
    <scope>NUCLEOTIDE SEQUENCE</scope>
    <source>
        <strain evidence="2">20211129_DDA</strain>
        <tissue evidence="2">Liver</tissue>
    </source>
</reference>
<comment type="caution">
    <text evidence="2">The sequence shown here is derived from an EMBL/GenBank/DDBJ whole genome shotgun (WGS) entry which is preliminary data.</text>
</comment>
<accession>A0AAV7NFU7</accession>
<evidence type="ECO:0000313" key="2">
    <source>
        <dbReference type="EMBL" id="KAJ1114942.1"/>
    </source>
</evidence>
<evidence type="ECO:0000313" key="3">
    <source>
        <dbReference type="Proteomes" id="UP001066276"/>
    </source>
</evidence>
<sequence>MDLVQTMIDVYQYVRKIKLAKVFVKAKERQQQELLSGKPSVDLTAEDHTGLITLINQEEKIMGEDDAVSDEVITPLGAGLSDKKTKSVACPNLQPSNKEDRFHEAIIYDLYKIKFQKVKNKLLEKEREALDNLETDETIEIKPADKDGNIVNLDKKDYMNEANRQLAEKECYMILKSNPI</sequence>
<evidence type="ECO:0000256" key="1">
    <source>
        <dbReference type="SAM" id="Coils"/>
    </source>
</evidence>
<dbReference type="Proteomes" id="UP001066276">
    <property type="component" value="Chromosome 8"/>
</dbReference>
<gene>
    <name evidence="2" type="ORF">NDU88_003172</name>
</gene>
<name>A0AAV7NFU7_PLEWA</name>
<proteinExistence type="predicted"/>
<keyword evidence="1" id="KW-0175">Coiled coil</keyword>
<protein>
    <submittedName>
        <fullName evidence="2">Uncharacterized protein</fullName>
    </submittedName>
</protein>
<organism evidence="2 3">
    <name type="scientific">Pleurodeles waltl</name>
    <name type="common">Iberian ribbed newt</name>
    <dbReference type="NCBI Taxonomy" id="8319"/>
    <lineage>
        <taxon>Eukaryota</taxon>
        <taxon>Metazoa</taxon>
        <taxon>Chordata</taxon>
        <taxon>Craniata</taxon>
        <taxon>Vertebrata</taxon>
        <taxon>Euteleostomi</taxon>
        <taxon>Amphibia</taxon>
        <taxon>Batrachia</taxon>
        <taxon>Caudata</taxon>
        <taxon>Salamandroidea</taxon>
        <taxon>Salamandridae</taxon>
        <taxon>Pleurodelinae</taxon>
        <taxon>Pleurodeles</taxon>
    </lineage>
</organism>
<keyword evidence="3" id="KW-1185">Reference proteome</keyword>